<proteinExistence type="predicted"/>
<name>A0AAJ6CIV5_9BASI</name>
<dbReference type="EMBL" id="CP119916">
    <property type="protein sequence ID" value="WFD14021.1"/>
    <property type="molecule type" value="Genomic_DNA"/>
</dbReference>
<evidence type="ECO:0000313" key="1">
    <source>
        <dbReference type="EMBL" id="WFD14021.1"/>
    </source>
</evidence>
<evidence type="ECO:0000313" key="2">
    <source>
        <dbReference type="Proteomes" id="UP001217582"/>
    </source>
</evidence>
<accession>A0AAJ6CIV5</accession>
<sequence length="179" mass="20253">MALTWNMPFKIVPQLISYYMPHQTQQPRERAGLYLDGHELAQDPVWHQKEEKTFFQEPSFKAVRGNLTEDCYLSFASGKLGTEPHKGHFTEKQLFVLHWQGQEPKDNEFKVAAGDKYLTSDLSLTKNKSHGASFAIFDNGNGTGHSVQELMSGKFLTLKGDNVSLEKKPSSFKVFAVTL</sequence>
<reference evidence="1 2" key="1">
    <citation type="submission" date="2023-03" db="EMBL/GenBank/DDBJ databases">
        <title>Mating type loci evolution in Malassezia.</title>
        <authorList>
            <person name="Coelho M.A."/>
        </authorList>
    </citation>
    <scope>NUCLEOTIDE SEQUENCE [LARGE SCALE GENOMIC DNA]</scope>
    <source>
        <strain evidence="1 2">CBS 13387</strain>
    </source>
</reference>
<protein>
    <submittedName>
        <fullName evidence="1">Uncharacterized protein</fullName>
    </submittedName>
</protein>
<dbReference type="AlphaFoldDB" id="A0AAJ6CIV5"/>
<gene>
    <name evidence="1" type="ORF">MARU1_000016</name>
</gene>
<keyword evidence="2" id="KW-1185">Reference proteome</keyword>
<dbReference type="Proteomes" id="UP001217582">
    <property type="component" value="Chromosome 1"/>
</dbReference>
<organism evidence="1 2">
    <name type="scientific">Malassezia arunalokei</name>
    <dbReference type="NCBI Taxonomy" id="1514897"/>
    <lineage>
        <taxon>Eukaryota</taxon>
        <taxon>Fungi</taxon>
        <taxon>Dikarya</taxon>
        <taxon>Basidiomycota</taxon>
        <taxon>Ustilaginomycotina</taxon>
        <taxon>Malasseziomycetes</taxon>
        <taxon>Malasseziales</taxon>
        <taxon>Malasseziaceae</taxon>
        <taxon>Malassezia</taxon>
    </lineage>
</organism>